<proteinExistence type="predicted"/>
<evidence type="ECO:0000256" key="1">
    <source>
        <dbReference type="SAM" id="SignalP"/>
    </source>
</evidence>
<dbReference type="Proteomes" id="UP001595378">
    <property type="component" value="Unassembled WGS sequence"/>
</dbReference>
<organism evidence="2 3">
    <name type="scientific">Alteraurantiacibacter lauratis</name>
    <dbReference type="NCBI Taxonomy" id="2054627"/>
    <lineage>
        <taxon>Bacteria</taxon>
        <taxon>Pseudomonadati</taxon>
        <taxon>Pseudomonadota</taxon>
        <taxon>Alphaproteobacteria</taxon>
        <taxon>Sphingomonadales</taxon>
        <taxon>Erythrobacteraceae</taxon>
        <taxon>Alteraurantiacibacter</taxon>
    </lineage>
</organism>
<keyword evidence="1" id="KW-0732">Signal</keyword>
<dbReference type="EMBL" id="JBHRSU010000004">
    <property type="protein sequence ID" value="MFC3100150.1"/>
    <property type="molecule type" value="Genomic_DNA"/>
</dbReference>
<accession>A0ABV7EE46</accession>
<evidence type="ECO:0000313" key="2">
    <source>
        <dbReference type="EMBL" id="MFC3100150.1"/>
    </source>
</evidence>
<evidence type="ECO:0000313" key="3">
    <source>
        <dbReference type="Proteomes" id="UP001595378"/>
    </source>
</evidence>
<protein>
    <submittedName>
        <fullName evidence="2">Uncharacterized protein</fullName>
    </submittedName>
</protein>
<keyword evidence="3" id="KW-1185">Reference proteome</keyword>
<feature type="chain" id="PRO_5045966146" evidence="1">
    <location>
        <begin position="24"/>
        <end position="155"/>
    </location>
</feature>
<gene>
    <name evidence="2" type="ORF">ACFODK_04520</name>
</gene>
<name>A0ABV7EE46_9SPHN</name>
<dbReference type="RefSeq" id="WP_336917948.1">
    <property type="nucleotide sequence ID" value="NZ_JBANRN010000003.1"/>
</dbReference>
<sequence>MTKFTAFAAALLAAGSLAIPAAAQTETAPSAEREVSPAHTSTRVQRGEAQLARILEGFAATGETQRCVNAFRTNDITVIPYVGVVYEDGDKVYVARARRPEMLRDSDVPVFERFSSQICTTDVMRTIDRFAPNMQGSLFLEDFQVYTRIPAANRN</sequence>
<reference evidence="3" key="1">
    <citation type="journal article" date="2019" name="Int. J. Syst. Evol. Microbiol.">
        <title>The Global Catalogue of Microorganisms (GCM) 10K type strain sequencing project: providing services to taxonomists for standard genome sequencing and annotation.</title>
        <authorList>
            <consortium name="The Broad Institute Genomics Platform"/>
            <consortium name="The Broad Institute Genome Sequencing Center for Infectious Disease"/>
            <person name="Wu L."/>
            <person name="Ma J."/>
        </authorList>
    </citation>
    <scope>NUCLEOTIDE SEQUENCE [LARGE SCALE GENOMIC DNA]</scope>
    <source>
        <strain evidence="3">KCTC 52606</strain>
    </source>
</reference>
<feature type="signal peptide" evidence="1">
    <location>
        <begin position="1"/>
        <end position="23"/>
    </location>
</feature>
<comment type="caution">
    <text evidence="2">The sequence shown here is derived from an EMBL/GenBank/DDBJ whole genome shotgun (WGS) entry which is preliminary data.</text>
</comment>